<evidence type="ECO:0000256" key="12">
    <source>
        <dbReference type="ARBA" id="ARBA00022777"/>
    </source>
</evidence>
<comment type="caution">
    <text evidence="21">The sequence shown here is derived from an EMBL/GenBank/DDBJ whole genome shotgun (WGS) entry which is preliminary data.</text>
</comment>
<dbReference type="Pfam" id="PF01761">
    <property type="entry name" value="DHQ_synthase"/>
    <property type="match status" value="1"/>
</dbReference>
<dbReference type="GO" id="GO:0009423">
    <property type="term" value="P:chorismate biosynthetic process"/>
    <property type="evidence" value="ECO:0007669"/>
    <property type="project" value="UniProtKB-UniPathway"/>
</dbReference>
<dbReference type="InterPro" id="IPR030960">
    <property type="entry name" value="DHQS/DOIS_N"/>
</dbReference>
<dbReference type="EC" id="4.2.3.4" evidence="21"/>
<dbReference type="PRINTS" id="PR01100">
    <property type="entry name" value="SHIKIMTKNASE"/>
</dbReference>
<evidence type="ECO:0000256" key="1">
    <source>
        <dbReference type="ARBA" id="ARBA00001393"/>
    </source>
</evidence>
<evidence type="ECO:0000256" key="3">
    <source>
        <dbReference type="ARBA" id="ARBA00004229"/>
    </source>
</evidence>
<protein>
    <submittedName>
        <fullName evidence="21">3-dehydroquinate synthase</fullName>
        <ecNumber evidence="21">4.2.3.4</ecNumber>
    </submittedName>
</protein>
<keyword evidence="7" id="KW-0963">Cytoplasm</keyword>
<comment type="cofactor">
    <cofactor evidence="2">
        <name>NAD(+)</name>
        <dbReference type="ChEBI" id="CHEBI:57540"/>
    </cofactor>
</comment>
<reference evidence="21" key="1">
    <citation type="submission" date="2016-10" db="EMBL/GenBank/DDBJ databases">
        <title>Sequence of Gallionella enrichment culture.</title>
        <authorList>
            <person name="Poehlein A."/>
            <person name="Muehling M."/>
            <person name="Daniel R."/>
        </authorList>
    </citation>
    <scope>NUCLEOTIDE SEQUENCE</scope>
</reference>
<dbReference type="GO" id="GO:0003856">
    <property type="term" value="F:3-dehydroquinate synthase activity"/>
    <property type="evidence" value="ECO:0007669"/>
    <property type="project" value="UniProtKB-EC"/>
</dbReference>
<feature type="domain" description="3-dehydroquinate synthase N-terminal" evidence="19">
    <location>
        <begin position="281"/>
        <end position="393"/>
    </location>
</feature>
<dbReference type="PANTHER" id="PTHR43622:SF7">
    <property type="entry name" value="3-DEHYDROQUINATE SYNTHASE, CHLOROPLASTIC"/>
    <property type="match status" value="1"/>
</dbReference>
<keyword evidence="13" id="KW-0067">ATP-binding</keyword>
<dbReference type="EMBL" id="MLJW01000023">
    <property type="protein sequence ID" value="OIR10459.1"/>
    <property type="molecule type" value="Genomic_DNA"/>
</dbReference>
<dbReference type="InterPro" id="IPR023000">
    <property type="entry name" value="Shikimate_kinase_CS"/>
</dbReference>
<dbReference type="InterPro" id="IPR056179">
    <property type="entry name" value="DHQS_C"/>
</dbReference>
<name>A0A1J5SR42_9ZZZZ</name>
<evidence type="ECO:0000256" key="14">
    <source>
        <dbReference type="ARBA" id="ARBA00023027"/>
    </source>
</evidence>
<comment type="catalytic activity">
    <reaction evidence="1">
        <text>7-phospho-2-dehydro-3-deoxy-D-arabino-heptonate = 3-dehydroquinate + phosphate</text>
        <dbReference type="Rhea" id="RHEA:21968"/>
        <dbReference type="ChEBI" id="CHEBI:32364"/>
        <dbReference type="ChEBI" id="CHEBI:43474"/>
        <dbReference type="ChEBI" id="CHEBI:58394"/>
        <dbReference type="EC" id="4.2.3.4"/>
    </reaction>
</comment>
<dbReference type="GO" id="GO:0046872">
    <property type="term" value="F:metal ion binding"/>
    <property type="evidence" value="ECO:0007669"/>
    <property type="project" value="UniProtKB-KW"/>
</dbReference>
<comment type="similarity">
    <text evidence="6">Belongs to the sugar phosphate cyclases superfamily. Dehydroquinate synthase family.</text>
</comment>
<evidence type="ECO:0000313" key="21">
    <source>
        <dbReference type="EMBL" id="OIR10459.1"/>
    </source>
</evidence>
<evidence type="ECO:0000256" key="2">
    <source>
        <dbReference type="ARBA" id="ARBA00001911"/>
    </source>
</evidence>
<dbReference type="SUPFAM" id="SSF56796">
    <property type="entry name" value="Dehydroquinate synthase-like"/>
    <property type="match status" value="1"/>
</dbReference>
<accession>A0A1J5SR42</accession>
<evidence type="ECO:0000256" key="16">
    <source>
        <dbReference type="ARBA" id="ARBA00023239"/>
    </source>
</evidence>
<comment type="pathway">
    <text evidence="5">Metabolic intermediate biosynthesis; chorismate biosynthesis; chorismate from D-erythrose 4-phosphate and phosphoenolpyruvate: step 5/7.</text>
</comment>
<dbReference type="Pfam" id="PF01202">
    <property type="entry name" value="SKI"/>
    <property type="match status" value="1"/>
</dbReference>
<dbReference type="PANTHER" id="PTHR43622">
    <property type="entry name" value="3-DEHYDROQUINATE SYNTHASE"/>
    <property type="match status" value="1"/>
</dbReference>
<dbReference type="InterPro" id="IPR000623">
    <property type="entry name" value="Shikimate_kinase/TSH1"/>
</dbReference>
<dbReference type="CDD" id="cd08195">
    <property type="entry name" value="DHQS"/>
    <property type="match status" value="1"/>
</dbReference>
<evidence type="ECO:0000256" key="13">
    <source>
        <dbReference type="ARBA" id="ARBA00022840"/>
    </source>
</evidence>
<dbReference type="InterPro" id="IPR050071">
    <property type="entry name" value="Dehydroquinate_synthase"/>
</dbReference>
<dbReference type="Gene3D" id="3.40.50.1970">
    <property type="match status" value="1"/>
</dbReference>
<dbReference type="NCBIfam" id="TIGR01357">
    <property type="entry name" value="aroB"/>
    <property type="match status" value="1"/>
</dbReference>
<dbReference type="PROSITE" id="PS01128">
    <property type="entry name" value="SHIKIMATE_KINASE"/>
    <property type="match status" value="1"/>
</dbReference>
<dbReference type="UniPathway" id="UPA00053">
    <property type="reaction ID" value="UER00088"/>
</dbReference>
<dbReference type="Gene3D" id="3.40.50.300">
    <property type="entry name" value="P-loop containing nucleotide triphosphate hydrolases"/>
    <property type="match status" value="1"/>
</dbReference>
<dbReference type="Gene3D" id="1.20.1090.10">
    <property type="entry name" value="Dehydroquinate synthase-like - alpha domain"/>
    <property type="match status" value="1"/>
</dbReference>
<dbReference type="CDD" id="cd00464">
    <property type="entry name" value="SK"/>
    <property type="match status" value="1"/>
</dbReference>
<evidence type="ECO:0000256" key="7">
    <source>
        <dbReference type="ARBA" id="ARBA00022490"/>
    </source>
</evidence>
<dbReference type="HAMAP" id="MF_00109">
    <property type="entry name" value="Shikimate_kinase"/>
    <property type="match status" value="1"/>
</dbReference>
<evidence type="ECO:0000256" key="11">
    <source>
        <dbReference type="ARBA" id="ARBA00022741"/>
    </source>
</evidence>
<keyword evidence="15" id="KW-0057">Aromatic amino acid biosynthesis</keyword>
<keyword evidence="12" id="KW-0418">Kinase</keyword>
<keyword evidence="11" id="KW-0547">Nucleotide-binding</keyword>
<dbReference type="GO" id="GO:0009507">
    <property type="term" value="C:chloroplast"/>
    <property type="evidence" value="ECO:0007669"/>
    <property type="project" value="UniProtKB-SubCell"/>
</dbReference>
<dbReference type="FunFam" id="1.20.1090.10:FF:000002">
    <property type="entry name" value="3-dehydroquinate synthase"/>
    <property type="match status" value="1"/>
</dbReference>
<dbReference type="GO" id="GO:0005524">
    <property type="term" value="F:ATP binding"/>
    <property type="evidence" value="ECO:0007669"/>
    <property type="project" value="UniProtKB-KW"/>
</dbReference>
<evidence type="ECO:0000256" key="18">
    <source>
        <dbReference type="ARBA" id="ARBA00048567"/>
    </source>
</evidence>
<keyword evidence="14" id="KW-0520">NAD</keyword>
<dbReference type="InterPro" id="IPR016037">
    <property type="entry name" value="DHQ_synth_AroB"/>
</dbReference>
<evidence type="ECO:0000256" key="9">
    <source>
        <dbReference type="ARBA" id="ARBA00022679"/>
    </source>
</evidence>
<comment type="subcellular location">
    <subcellularLocation>
        <location evidence="3">Plastid</location>
        <location evidence="3">Chloroplast</location>
    </subcellularLocation>
</comment>
<evidence type="ECO:0000259" key="19">
    <source>
        <dbReference type="Pfam" id="PF01761"/>
    </source>
</evidence>
<dbReference type="SUPFAM" id="SSF52540">
    <property type="entry name" value="P-loop containing nucleoside triphosphate hydrolases"/>
    <property type="match status" value="1"/>
</dbReference>
<keyword evidence="17" id="KW-0511">Multifunctional enzyme</keyword>
<organism evidence="21">
    <name type="scientific">mine drainage metagenome</name>
    <dbReference type="NCBI Taxonomy" id="410659"/>
    <lineage>
        <taxon>unclassified sequences</taxon>
        <taxon>metagenomes</taxon>
        <taxon>ecological metagenomes</taxon>
    </lineage>
</organism>
<keyword evidence="10" id="KW-0479">Metal-binding</keyword>
<keyword evidence="8" id="KW-0028">Amino-acid biosynthesis</keyword>
<dbReference type="HAMAP" id="MF_00110">
    <property type="entry name" value="DHQ_synthase"/>
    <property type="match status" value="1"/>
</dbReference>
<evidence type="ECO:0000256" key="15">
    <source>
        <dbReference type="ARBA" id="ARBA00023141"/>
    </source>
</evidence>
<comment type="pathway">
    <text evidence="4">Metabolic intermediate biosynthesis; chorismate biosynthesis; chorismate from D-erythrose 4-phosphate and phosphoenolpyruvate: step 2/7.</text>
</comment>
<evidence type="ECO:0000256" key="5">
    <source>
        <dbReference type="ARBA" id="ARBA00004842"/>
    </source>
</evidence>
<evidence type="ECO:0000256" key="8">
    <source>
        <dbReference type="ARBA" id="ARBA00022605"/>
    </source>
</evidence>
<dbReference type="GO" id="GO:0009073">
    <property type="term" value="P:aromatic amino acid family biosynthetic process"/>
    <property type="evidence" value="ECO:0007669"/>
    <property type="project" value="UniProtKB-KW"/>
</dbReference>
<dbReference type="FunFam" id="3.40.50.1970:FF:000001">
    <property type="entry name" value="3-dehydroquinate synthase"/>
    <property type="match status" value="1"/>
</dbReference>
<gene>
    <name evidence="21" type="primary">aroB_3</name>
    <name evidence="21" type="ORF">GALL_77710</name>
</gene>
<dbReference type="AlphaFoldDB" id="A0A1J5SR42"/>
<feature type="domain" description="3-dehydroquinate synthase C-terminal" evidence="20">
    <location>
        <begin position="395"/>
        <end position="538"/>
    </location>
</feature>
<dbReference type="Pfam" id="PF24621">
    <property type="entry name" value="DHQS_C"/>
    <property type="match status" value="1"/>
</dbReference>
<evidence type="ECO:0000256" key="4">
    <source>
        <dbReference type="ARBA" id="ARBA00004661"/>
    </source>
</evidence>
<evidence type="ECO:0000259" key="20">
    <source>
        <dbReference type="Pfam" id="PF24621"/>
    </source>
</evidence>
<comment type="catalytic activity">
    <reaction evidence="18">
        <text>shikimate + ATP = 3-phosphoshikimate + ADP + H(+)</text>
        <dbReference type="Rhea" id="RHEA:13121"/>
        <dbReference type="ChEBI" id="CHEBI:15378"/>
        <dbReference type="ChEBI" id="CHEBI:30616"/>
        <dbReference type="ChEBI" id="CHEBI:36208"/>
        <dbReference type="ChEBI" id="CHEBI:145989"/>
        <dbReference type="ChEBI" id="CHEBI:456216"/>
        <dbReference type="EC" id="2.7.1.71"/>
    </reaction>
</comment>
<sequence>MVEKPGVAGLFFSAKAGLDKFRYNHGMGNTIQNKRSSGNIILVGMMGAGKTTVGKLLAKQLGKTFIDSDEEIQRRTGVTIPHIFDVEGEAGFRLRESCVIQELLKLDNIVLATGGGAILSANNRPMMKQNGVVVYLKSSVHDLWQRTRHDHNRPLLQTDNPRAKLQELHDLRDPLYMETADVIIHTGKQSVQILLERLQHKLEDINQMTGNGKAVQTLNVGLAERSYPIHIGSGLLNDVELLVPHIPHKRAVIVSNTTVAPLYLHGLSEKLGSEGIQIQSIILPDGEQYKNGDSLNSIYDALLSARCERSTPLIALGGGVIGDITGYAAATYLRGVPFIQIPTTLLSQVDSSVGGKTGINHPLGKNMIGAFYQPCVVLADTATLNTLPDKELRAGLAEVIKYGLIRDLPFLEWLEENIAKLLARDTGALQYAIARSCQNKAEVVGADERESGERALLNLGHTFGHAIENGMGYGVWLHGEGVAAGTAMAADLSQRLEWLGTEDVLRVRRLLERAGLPVIGPKLGAEKYLQLMGLDKKVEHGKIRFVLLKSLGNAVITSDVPQPLLEQTLEACSA</sequence>
<evidence type="ECO:0000256" key="17">
    <source>
        <dbReference type="ARBA" id="ARBA00023268"/>
    </source>
</evidence>
<dbReference type="InterPro" id="IPR027417">
    <property type="entry name" value="P-loop_NTPase"/>
</dbReference>
<keyword evidence="16 21" id="KW-0456">Lyase</keyword>
<evidence type="ECO:0000256" key="6">
    <source>
        <dbReference type="ARBA" id="ARBA00005412"/>
    </source>
</evidence>
<dbReference type="GO" id="GO:0004765">
    <property type="term" value="F:shikimate kinase activity"/>
    <property type="evidence" value="ECO:0007669"/>
    <property type="project" value="UniProtKB-EC"/>
</dbReference>
<proteinExistence type="inferred from homology"/>
<keyword evidence="9" id="KW-0808">Transferase</keyword>
<dbReference type="InterPro" id="IPR031322">
    <property type="entry name" value="Shikimate/glucono_kinase"/>
</dbReference>
<dbReference type="GO" id="GO:0008652">
    <property type="term" value="P:amino acid biosynthetic process"/>
    <property type="evidence" value="ECO:0007669"/>
    <property type="project" value="UniProtKB-KW"/>
</dbReference>
<evidence type="ECO:0000256" key="10">
    <source>
        <dbReference type="ARBA" id="ARBA00022723"/>
    </source>
</evidence>